<evidence type="ECO:0000313" key="2">
    <source>
        <dbReference type="Proteomes" id="UP000054683"/>
    </source>
</evidence>
<sequence length="143" mass="15489">MSTLNLQLTHALLARAVDKVHQQFGKPVCISVCDRHGFLVGFFRMDDAPVRSIQLAHQKAYTSTRMGVTTEEFLARLRREEIPISYFCDPSLTALPGGAVLSDTQGDVIGAIGVSGLTPAEDQAVADELARFGTPCRLQCDAP</sequence>
<dbReference type="Pfam" id="PF03928">
    <property type="entry name" value="HbpS-like"/>
    <property type="match status" value="1"/>
</dbReference>
<proteinExistence type="predicted"/>
<dbReference type="InterPro" id="IPR038084">
    <property type="entry name" value="PduO/GlcC-like_sf"/>
</dbReference>
<reference evidence="1 2" key="1">
    <citation type="submission" date="2016-01" db="EMBL/GenBank/DDBJ databases">
        <authorList>
            <person name="Oliw E.H."/>
        </authorList>
    </citation>
    <scope>NUCLEOTIDE SEQUENCE [LARGE SCALE GENOMIC DNA]</scope>
    <source>
        <strain evidence="1">LMG 27134</strain>
    </source>
</reference>
<dbReference type="InterPro" id="IPR052517">
    <property type="entry name" value="GlcG_carb_metab_protein"/>
</dbReference>
<evidence type="ECO:0000313" key="1">
    <source>
        <dbReference type="EMBL" id="SAL72952.1"/>
    </source>
</evidence>
<organism evidence="1 2">
    <name type="scientific">Caballeronia udeis</name>
    <dbReference type="NCBI Taxonomy" id="1232866"/>
    <lineage>
        <taxon>Bacteria</taxon>
        <taxon>Pseudomonadati</taxon>
        <taxon>Pseudomonadota</taxon>
        <taxon>Betaproteobacteria</taxon>
        <taxon>Burkholderiales</taxon>
        <taxon>Burkholderiaceae</taxon>
        <taxon>Caballeronia</taxon>
    </lineage>
</organism>
<gene>
    <name evidence="1" type="ORF">AWB69_08894</name>
</gene>
<dbReference type="InterPro" id="IPR005624">
    <property type="entry name" value="PduO/GlcC-like"/>
</dbReference>
<protein>
    <recommendedName>
        <fullName evidence="3">GlcG protein</fullName>
    </recommendedName>
</protein>
<dbReference type="PANTHER" id="PTHR34309:SF10">
    <property type="entry name" value="SLR1406 PROTEIN"/>
    <property type="match status" value="1"/>
</dbReference>
<dbReference type="RefSeq" id="WP_197500474.1">
    <property type="nucleotide sequence ID" value="NZ_FCOK02000127.1"/>
</dbReference>
<dbReference type="PANTHER" id="PTHR34309">
    <property type="entry name" value="SLR1406 PROTEIN"/>
    <property type="match status" value="1"/>
</dbReference>
<dbReference type="Gene3D" id="3.30.450.150">
    <property type="entry name" value="Haem-degrading domain"/>
    <property type="match status" value="1"/>
</dbReference>
<dbReference type="AlphaFoldDB" id="A0A158JVN1"/>
<accession>A0A158JVN1</accession>
<name>A0A158JVN1_9BURK</name>
<dbReference type="Proteomes" id="UP000054683">
    <property type="component" value="Unassembled WGS sequence"/>
</dbReference>
<dbReference type="SUPFAM" id="SSF143744">
    <property type="entry name" value="GlcG-like"/>
    <property type="match status" value="1"/>
</dbReference>
<evidence type="ECO:0008006" key="3">
    <source>
        <dbReference type="Google" id="ProtNLM"/>
    </source>
</evidence>
<dbReference type="EMBL" id="FCOK02000127">
    <property type="protein sequence ID" value="SAL72952.1"/>
    <property type="molecule type" value="Genomic_DNA"/>
</dbReference>